<dbReference type="AlphaFoldDB" id="A0A1V9AAG1"/>
<protein>
    <submittedName>
        <fullName evidence="6">TetR family transcriptional regulator</fullName>
    </submittedName>
</protein>
<dbReference type="Pfam" id="PF02909">
    <property type="entry name" value="TetR_C_1"/>
    <property type="match status" value="1"/>
</dbReference>
<keyword evidence="1" id="KW-0805">Transcription regulation</keyword>
<dbReference type="InterPro" id="IPR009057">
    <property type="entry name" value="Homeodomain-like_sf"/>
</dbReference>
<sequence>MAPKDESPLLARLRVWSPRPRSGRGPAPAYSREQIADAAIAVAEADGLDAVTMRRVATELGTGAMSLYRYVENKEVLVELVSDRMYARHDWPELTGRWREDLRNFAWAHRRALRAHPWLLRVWNSGPTLGPNMLRHFESTVSIVDGLGLDIDDMVETVLLVLTWVGGYTRQELDTLTYLRAHSEDELERELGGHVRTVIDSGDYPYFTRFVSEARTPHIDEDARFARALDRILAGIEATLPSAGGG</sequence>
<dbReference type="GO" id="GO:0000976">
    <property type="term" value="F:transcription cis-regulatory region binding"/>
    <property type="evidence" value="ECO:0007669"/>
    <property type="project" value="TreeGrafter"/>
</dbReference>
<dbReference type="PANTHER" id="PTHR30055">
    <property type="entry name" value="HTH-TYPE TRANSCRIPTIONAL REGULATOR RUTR"/>
    <property type="match status" value="1"/>
</dbReference>
<organism evidence="6 7">
    <name type="scientific">Saccharomonospora piscinae</name>
    <dbReference type="NCBI Taxonomy" id="687388"/>
    <lineage>
        <taxon>Bacteria</taxon>
        <taxon>Bacillati</taxon>
        <taxon>Actinomycetota</taxon>
        <taxon>Actinomycetes</taxon>
        <taxon>Pseudonocardiales</taxon>
        <taxon>Pseudonocardiaceae</taxon>
        <taxon>Saccharomonospora</taxon>
    </lineage>
</organism>
<dbReference type="SUPFAM" id="SSF48498">
    <property type="entry name" value="Tetracyclin repressor-like, C-terminal domain"/>
    <property type="match status" value="1"/>
</dbReference>
<dbReference type="RefSeq" id="WP_081190954.1">
    <property type="nucleotide sequence ID" value="NZ_MWIH01000003.1"/>
</dbReference>
<dbReference type="EMBL" id="MWIH01000003">
    <property type="protein sequence ID" value="OQO94060.1"/>
    <property type="molecule type" value="Genomic_DNA"/>
</dbReference>
<comment type="caution">
    <text evidence="6">The sequence shown here is derived from an EMBL/GenBank/DDBJ whole genome shotgun (WGS) entry which is preliminary data.</text>
</comment>
<dbReference type="InterPro" id="IPR036271">
    <property type="entry name" value="Tet_transcr_reg_TetR-rel_C_sf"/>
</dbReference>
<evidence type="ECO:0000313" key="6">
    <source>
        <dbReference type="EMBL" id="OQO94060.1"/>
    </source>
</evidence>
<dbReference type="Gene3D" id="1.10.357.10">
    <property type="entry name" value="Tetracycline Repressor, domain 2"/>
    <property type="match status" value="1"/>
</dbReference>
<evidence type="ECO:0000256" key="2">
    <source>
        <dbReference type="ARBA" id="ARBA00023125"/>
    </source>
</evidence>
<gene>
    <name evidence="6" type="ORF">B1813_06035</name>
</gene>
<keyword evidence="7" id="KW-1185">Reference proteome</keyword>
<dbReference type="InterPro" id="IPR004111">
    <property type="entry name" value="Repressor_TetR_C"/>
</dbReference>
<dbReference type="STRING" id="1962155.B1813_06035"/>
<dbReference type="Pfam" id="PF00440">
    <property type="entry name" value="TetR_N"/>
    <property type="match status" value="1"/>
</dbReference>
<accession>A0A1V9AAG1</accession>
<keyword evidence="2 4" id="KW-0238">DNA-binding</keyword>
<evidence type="ECO:0000259" key="5">
    <source>
        <dbReference type="PROSITE" id="PS50977"/>
    </source>
</evidence>
<dbReference type="Proteomes" id="UP000192591">
    <property type="component" value="Unassembled WGS sequence"/>
</dbReference>
<dbReference type="GO" id="GO:0045892">
    <property type="term" value="P:negative regulation of DNA-templated transcription"/>
    <property type="evidence" value="ECO:0007669"/>
    <property type="project" value="InterPro"/>
</dbReference>
<evidence type="ECO:0000256" key="3">
    <source>
        <dbReference type="ARBA" id="ARBA00023163"/>
    </source>
</evidence>
<keyword evidence="3" id="KW-0804">Transcription</keyword>
<dbReference type="InterPro" id="IPR050109">
    <property type="entry name" value="HTH-type_TetR-like_transc_reg"/>
</dbReference>
<proteinExistence type="predicted"/>
<dbReference type="GO" id="GO:0003700">
    <property type="term" value="F:DNA-binding transcription factor activity"/>
    <property type="evidence" value="ECO:0007669"/>
    <property type="project" value="TreeGrafter"/>
</dbReference>
<dbReference type="PANTHER" id="PTHR30055:SF151">
    <property type="entry name" value="TRANSCRIPTIONAL REGULATORY PROTEIN"/>
    <property type="match status" value="1"/>
</dbReference>
<reference evidence="6 7" key="1">
    <citation type="submission" date="2017-02" db="EMBL/GenBank/DDBJ databases">
        <title>Draft genome of Saccharomonospora sp. 154.</title>
        <authorList>
            <person name="Alonso-Carmona G.S."/>
            <person name="De La Haba R."/>
            <person name="Vera-Gargallo B."/>
            <person name="Sandoval-Trujillo A.H."/>
            <person name="Ramirez-Duran N."/>
            <person name="Ventosa A."/>
        </authorList>
    </citation>
    <scope>NUCLEOTIDE SEQUENCE [LARGE SCALE GENOMIC DNA]</scope>
    <source>
        <strain evidence="6 7">LRS4.154</strain>
    </source>
</reference>
<evidence type="ECO:0000313" key="7">
    <source>
        <dbReference type="Proteomes" id="UP000192591"/>
    </source>
</evidence>
<evidence type="ECO:0000256" key="4">
    <source>
        <dbReference type="PROSITE-ProRule" id="PRU00335"/>
    </source>
</evidence>
<feature type="domain" description="HTH tetR-type" evidence="5">
    <location>
        <begin position="29"/>
        <end position="89"/>
    </location>
</feature>
<feature type="DNA-binding region" description="H-T-H motif" evidence="4">
    <location>
        <begin position="52"/>
        <end position="71"/>
    </location>
</feature>
<dbReference type="SUPFAM" id="SSF46689">
    <property type="entry name" value="Homeodomain-like"/>
    <property type="match status" value="1"/>
</dbReference>
<evidence type="ECO:0000256" key="1">
    <source>
        <dbReference type="ARBA" id="ARBA00023015"/>
    </source>
</evidence>
<dbReference type="InterPro" id="IPR001647">
    <property type="entry name" value="HTH_TetR"/>
</dbReference>
<dbReference type="Gene3D" id="1.10.10.60">
    <property type="entry name" value="Homeodomain-like"/>
    <property type="match status" value="1"/>
</dbReference>
<name>A0A1V9AAG1_SACPI</name>
<dbReference type="PROSITE" id="PS50977">
    <property type="entry name" value="HTH_TETR_2"/>
    <property type="match status" value="1"/>
</dbReference>